<organism evidence="2 3">
    <name type="scientific">Nocardioides marinquilinus</name>
    <dbReference type="NCBI Taxonomy" id="1210400"/>
    <lineage>
        <taxon>Bacteria</taxon>
        <taxon>Bacillati</taxon>
        <taxon>Actinomycetota</taxon>
        <taxon>Actinomycetes</taxon>
        <taxon>Propionibacteriales</taxon>
        <taxon>Nocardioidaceae</taxon>
        <taxon>Nocardioides</taxon>
    </lineage>
</organism>
<protein>
    <submittedName>
        <fullName evidence="2">Uncharacterized protein</fullName>
    </submittedName>
</protein>
<keyword evidence="3" id="KW-1185">Reference proteome</keyword>
<feature type="compositionally biased region" description="Basic and acidic residues" evidence="1">
    <location>
        <begin position="49"/>
        <end position="62"/>
    </location>
</feature>
<feature type="region of interest" description="Disordered" evidence="1">
    <location>
        <begin position="49"/>
        <end position="94"/>
    </location>
</feature>
<sequence>MVVVLTVVGGLLLVGLAIWVGNHSLRSGGPSAGTGNALGGGFEVFDPARARGREDLESKENEGEALPSPEPGSQPMRVDLGSGTVHVRRPAPRD</sequence>
<proteinExistence type="predicted"/>
<dbReference type="RefSeq" id="WP_345461080.1">
    <property type="nucleotide sequence ID" value="NZ_BAABKG010000004.1"/>
</dbReference>
<gene>
    <name evidence="2" type="ORF">GCM10023340_33310</name>
</gene>
<accession>A0ABP9PVG2</accession>
<dbReference type="EMBL" id="BAABKG010000004">
    <property type="protein sequence ID" value="GAA5152651.1"/>
    <property type="molecule type" value="Genomic_DNA"/>
</dbReference>
<evidence type="ECO:0000313" key="2">
    <source>
        <dbReference type="EMBL" id="GAA5152651.1"/>
    </source>
</evidence>
<comment type="caution">
    <text evidence="2">The sequence shown here is derived from an EMBL/GenBank/DDBJ whole genome shotgun (WGS) entry which is preliminary data.</text>
</comment>
<reference evidence="3" key="1">
    <citation type="journal article" date="2019" name="Int. J. Syst. Evol. Microbiol.">
        <title>The Global Catalogue of Microorganisms (GCM) 10K type strain sequencing project: providing services to taxonomists for standard genome sequencing and annotation.</title>
        <authorList>
            <consortium name="The Broad Institute Genomics Platform"/>
            <consortium name="The Broad Institute Genome Sequencing Center for Infectious Disease"/>
            <person name="Wu L."/>
            <person name="Ma J."/>
        </authorList>
    </citation>
    <scope>NUCLEOTIDE SEQUENCE [LARGE SCALE GENOMIC DNA]</scope>
    <source>
        <strain evidence="3">JCM 18459</strain>
    </source>
</reference>
<dbReference type="Proteomes" id="UP001500221">
    <property type="component" value="Unassembled WGS sequence"/>
</dbReference>
<name>A0ABP9PVG2_9ACTN</name>
<evidence type="ECO:0000313" key="3">
    <source>
        <dbReference type="Proteomes" id="UP001500221"/>
    </source>
</evidence>
<evidence type="ECO:0000256" key="1">
    <source>
        <dbReference type="SAM" id="MobiDB-lite"/>
    </source>
</evidence>